<comment type="similarity">
    <text evidence="1">Belongs to the ABC transporter superfamily.</text>
</comment>
<dbReference type="InterPro" id="IPR003439">
    <property type="entry name" value="ABC_transporter-like_ATP-bd"/>
</dbReference>
<protein>
    <submittedName>
        <fullName evidence="7">ATP-binding cassette domain-containing protein</fullName>
    </submittedName>
</protein>
<keyword evidence="3" id="KW-0547">Nucleotide-binding</keyword>
<evidence type="ECO:0000256" key="1">
    <source>
        <dbReference type="ARBA" id="ARBA00005417"/>
    </source>
</evidence>
<feature type="region of interest" description="Disordered" evidence="5">
    <location>
        <begin position="346"/>
        <end position="394"/>
    </location>
</feature>
<dbReference type="PANTHER" id="PTHR43335:SF4">
    <property type="entry name" value="ABC TRANSPORTER, ATP-BINDING PROTEIN"/>
    <property type="match status" value="1"/>
</dbReference>
<dbReference type="InterPro" id="IPR003593">
    <property type="entry name" value="AAA+_ATPase"/>
</dbReference>
<dbReference type="PANTHER" id="PTHR43335">
    <property type="entry name" value="ABC TRANSPORTER, ATP-BINDING PROTEIN"/>
    <property type="match status" value="1"/>
</dbReference>
<evidence type="ECO:0000256" key="2">
    <source>
        <dbReference type="ARBA" id="ARBA00022448"/>
    </source>
</evidence>
<dbReference type="Pfam" id="PF00005">
    <property type="entry name" value="ABC_tran"/>
    <property type="match status" value="1"/>
</dbReference>
<feature type="domain" description="ABC transporter" evidence="6">
    <location>
        <begin position="36"/>
        <end position="265"/>
    </location>
</feature>
<dbReference type="GO" id="GO:0016887">
    <property type="term" value="F:ATP hydrolysis activity"/>
    <property type="evidence" value="ECO:0007669"/>
    <property type="project" value="InterPro"/>
</dbReference>
<dbReference type="GO" id="GO:0005524">
    <property type="term" value="F:ATP binding"/>
    <property type="evidence" value="ECO:0007669"/>
    <property type="project" value="UniProtKB-KW"/>
</dbReference>
<evidence type="ECO:0000256" key="3">
    <source>
        <dbReference type="ARBA" id="ARBA00022741"/>
    </source>
</evidence>
<keyword evidence="2" id="KW-0813">Transport</keyword>
<organism evidence="7 8">
    <name type="scientific">Ructibacterium gallinarum</name>
    <dbReference type="NCBI Taxonomy" id="2779355"/>
    <lineage>
        <taxon>Bacteria</taxon>
        <taxon>Bacillati</taxon>
        <taxon>Bacillota</taxon>
        <taxon>Clostridia</taxon>
        <taxon>Eubacteriales</taxon>
        <taxon>Oscillospiraceae</taxon>
        <taxon>Ructibacterium</taxon>
    </lineage>
</organism>
<dbReference type="InterPro" id="IPR027417">
    <property type="entry name" value="P-loop_NTPase"/>
</dbReference>
<evidence type="ECO:0000256" key="5">
    <source>
        <dbReference type="SAM" id="MobiDB-lite"/>
    </source>
</evidence>
<evidence type="ECO:0000259" key="6">
    <source>
        <dbReference type="PROSITE" id="PS50893"/>
    </source>
</evidence>
<accession>A0A9D5R9I5</accession>
<feature type="region of interest" description="Disordered" evidence="5">
    <location>
        <begin position="1"/>
        <end position="29"/>
    </location>
</feature>
<dbReference type="PROSITE" id="PS50893">
    <property type="entry name" value="ABC_TRANSPORTER_2"/>
    <property type="match status" value="1"/>
</dbReference>
<dbReference type="EMBL" id="JADCKB010000033">
    <property type="protein sequence ID" value="MBE5041067.1"/>
    <property type="molecule type" value="Genomic_DNA"/>
</dbReference>
<dbReference type="Gene3D" id="3.40.50.300">
    <property type="entry name" value="P-loop containing nucleotide triphosphate hydrolases"/>
    <property type="match status" value="1"/>
</dbReference>
<dbReference type="Proteomes" id="UP000806542">
    <property type="component" value="Unassembled WGS sequence"/>
</dbReference>
<reference evidence="7" key="1">
    <citation type="submission" date="2020-10" db="EMBL/GenBank/DDBJ databases">
        <title>ChiBAC.</title>
        <authorList>
            <person name="Zenner C."/>
            <person name="Hitch T.C.A."/>
            <person name="Clavel T."/>
        </authorList>
    </citation>
    <scope>NUCLEOTIDE SEQUENCE</scope>
    <source>
        <strain evidence="7">DSM 107454</strain>
    </source>
</reference>
<evidence type="ECO:0000313" key="8">
    <source>
        <dbReference type="Proteomes" id="UP000806542"/>
    </source>
</evidence>
<dbReference type="CDD" id="cd03230">
    <property type="entry name" value="ABC_DR_subfamily_A"/>
    <property type="match status" value="1"/>
</dbReference>
<sequence length="394" mass="43066">MEAAQPNSGIEPEAQPEISAEQTSQETESVEICPAIEIDGLTKNYGTNKALDHISFSVKKGEIMGFLGPNGAGKSTTMNILTGYLAPSSGKVRIDGTDISENPAETRRKIGYLPEFPPLYTDMTVKEYLNFVYDLKGIKKADKGAHLRKVMEKVRVTEVKGRLIRNLSKGYKQRVGLAQALIGDPEVLVLDEPTVGLDPKQILEIREVISELGKNRTVILSTHILQEVSAVCDSYTIINHGKIVASGRMDELDQEAGSERYLLKIKGTVEDAYRILEGIDGLQSAEDAGCTEEGTVDVLVTALPQTDIREAIFQKFAQSGKALLAFESATPTLEELFMQIISADDTQAEEKESEMDETDLQMPGGGSIPEMESVSEAGDVKTEQDYQEEEAAEE</sequence>
<name>A0A9D5R9I5_9FIRM</name>
<feature type="compositionally biased region" description="Acidic residues" evidence="5">
    <location>
        <begin position="385"/>
        <end position="394"/>
    </location>
</feature>
<gene>
    <name evidence="7" type="ORF">INF28_11415</name>
</gene>
<evidence type="ECO:0000313" key="7">
    <source>
        <dbReference type="EMBL" id="MBE5041067.1"/>
    </source>
</evidence>
<comment type="caution">
    <text evidence="7">The sequence shown here is derived from an EMBL/GenBank/DDBJ whole genome shotgun (WGS) entry which is preliminary data.</text>
</comment>
<dbReference type="AlphaFoldDB" id="A0A9D5R9I5"/>
<evidence type="ECO:0000256" key="4">
    <source>
        <dbReference type="ARBA" id="ARBA00022840"/>
    </source>
</evidence>
<dbReference type="SUPFAM" id="SSF52540">
    <property type="entry name" value="P-loop containing nucleoside triphosphate hydrolases"/>
    <property type="match status" value="1"/>
</dbReference>
<proteinExistence type="inferred from homology"/>
<keyword evidence="4 7" id="KW-0067">ATP-binding</keyword>
<keyword evidence="8" id="KW-1185">Reference proteome</keyword>
<dbReference type="SMART" id="SM00382">
    <property type="entry name" value="AAA"/>
    <property type="match status" value="1"/>
</dbReference>